<dbReference type="STRING" id="667725.A0A0L0G5U1"/>
<accession>A0A0L0G5U1</accession>
<evidence type="ECO:0000313" key="2">
    <source>
        <dbReference type="EMBL" id="KNC84395.1"/>
    </source>
</evidence>
<dbReference type="Proteomes" id="UP000054560">
    <property type="component" value="Unassembled WGS sequence"/>
</dbReference>
<protein>
    <submittedName>
        <fullName evidence="2">Uncharacterized protein</fullName>
    </submittedName>
</protein>
<feature type="region of interest" description="Disordered" evidence="1">
    <location>
        <begin position="1"/>
        <end position="26"/>
    </location>
</feature>
<proteinExistence type="predicted"/>
<organism evidence="2 3">
    <name type="scientific">Sphaeroforma arctica JP610</name>
    <dbReference type="NCBI Taxonomy" id="667725"/>
    <lineage>
        <taxon>Eukaryota</taxon>
        <taxon>Ichthyosporea</taxon>
        <taxon>Ichthyophonida</taxon>
        <taxon>Sphaeroforma</taxon>
    </lineage>
</organism>
<dbReference type="AlphaFoldDB" id="A0A0L0G5U1"/>
<evidence type="ECO:0000256" key="1">
    <source>
        <dbReference type="SAM" id="MobiDB-lite"/>
    </source>
</evidence>
<dbReference type="EMBL" id="KQ241767">
    <property type="protein sequence ID" value="KNC84395.1"/>
    <property type="molecule type" value="Genomic_DNA"/>
</dbReference>
<dbReference type="RefSeq" id="XP_014158297.1">
    <property type="nucleotide sequence ID" value="XM_014302822.1"/>
</dbReference>
<sequence>MLVSQVSLRTSTPHNGEGAMHMDDEPTPARAPLEPAMSKYNIAINKTTYDGNDYIVDILVDKLYAQKADDPIDIRALHKLRKAVYTQQPNRLIPVLDQWLSELHNKAMKDGDKSDYDECIAISGFMSELTLIRSHVGDEISEPKMNKLLKMSENPKWPTHKYVSMADSRDKIEFVSVAKDLFASTNMSVVQYLSLVQELLRQTDATEVSHTALKNIRSSKQLWKDFTDVEDNILIIDNLRRTLVYYLLEKWLNDFYDTRMNVEVRGARLRRTMFELEKRYKGTERESINRQFLKASRSQALVMYGLQAETDRLIKAQTKPDGSSGHLSDI</sequence>
<name>A0A0L0G5U1_9EUKA</name>
<reference evidence="2 3" key="1">
    <citation type="submission" date="2011-02" db="EMBL/GenBank/DDBJ databases">
        <title>The Genome Sequence of Sphaeroforma arctica JP610.</title>
        <authorList>
            <consortium name="The Broad Institute Genome Sequencing Platform"/>
            <person name="Russ C."/>
            <person name="Cuomo C."/>
            <person name="Young S.K."/>
            <person name="Zeng Q."/>
            <person name="Gargeya S."/>
            <person name="Alvarado L."/>
            <person name="Berlin A."/>
            <person name="Chapman S.B."/>
            <person name="Chen Z."/>
            <person name="Freedman E."/>
            <person name="Gellesch M."/>
            <person name="Goldberg J."/>
            <person name="Griggs A."/>
            <person name="Gujja S."/>
            <person name="Heilman E."/>
            <person name="Heiman D."/>
            <person name="Howarth C."/>
            <person name="Mehta T."/>
            <person name="Neiman D."/>
            <person name="Pearson M."/>
            <person name="Roberts A."/>
            <person name="Saif S."/>
            <person name="Shea T."/>
            <person name="Shenoy N."/>
            <person name="Sisk P."/>
            <person name="Stolte C."/>
            <person name="Sykes S."/>
            <person name="White J."/>
            <person name="Yandava C."/>
            <person name="Burger G."/>
            <person name="Gray M.W."/>
            <person name="Holland P.W.H."/>
            <person name="King N."/>
            <person name="Lang F.B.F."/>
            <person name="Roger A.J."/>
            <person name="Ruiz-Trillo I."/>
            <person name="Haas B."/>
            <person name="Nusbaum C."/>
            <person name="Birren B."/>
        </authorList>
    </citation>
    <scope>NUCLEOTIDE SEQUENCE [LARGE SCALE GENOMIC DNA]</scope>
    <source>
        <strain evidence="2 3">JP610</strain>
    </source>
</reference>
<evidence type="ECO:0000313" key="3">
    <source>
        <dbReference type="Proteomes" id="UP000054560"/>
    </source>
</evidence>
<gene>
    <name evidence="2" type="ORF">SARC_03388</name>
</gene>
<keyword evidence="3" id="KW-1185">Reference proteome</keyword>
<dbReference type="GeneID" id="25903892"/>
<feature type="compositionally biased region" description="Polar residues" evidence="1">
    <location>
        <begin position="1"/>
        <end position="14"/>
    </location>
</feature>